<dbReference type="EMBL" id="FAOZ01000029">
    <property type="protein sequence ID" value="CUU59562.1"/>
    <property type="molecule type" value="Genomic_DNA"/>
</dbReference>
<feature type="domain" description="Dynamin N-terminal" evidence="2">
    <location>
        <begin position="57"/>
        <end position="189"/>
    </location>
</feature>
<reference evidence="4" key="1">
    <citation type="submission" date="2015-11" db="EMBL/GenBank/DDBJ databases">
        <authorList>
            <person name="Varghese N."/>
        </authorList>
    </citation>
    <scope>NUCLEOTIDE SEQUENCE [LARGE SCALE GENOMIC DNA]</scope>
    <source>
        <strain evidence="4">DSM 45899</strain>
    </source>
</reference>
<dbReference type="AlphaFoldDB" id="A0A0S4QYQ0"/>
<dbReference type="Gene3D" id="3.40.50.300">
    <property type="entry name" value="P-loop containing nucleotide triphosphate hydrolases"/>
    <property type="match status" value="1"/>
</dbReference>
<sequence>MTGHTGHTGPGDPAGRPGSLRALVRALLLDTLDACQGCPAEPILREEVDRFDGPLRVALAGRVKAGKSTLLNALAGEQIAATDATECTRIVTSYAAGTREAAWAYLRDGSVVEARLRRTAGSAHVDLAGLPGGAGSAGTAAPGAGATGPGVEALRVELPGPRLHGLTLIDTPGIASLSVELSRRTESFLTRGTRRPPARRPGGRSAGDVPPGLGTAGSGAAGPALAGADAIIYLLRHLHAADVDFLASFRRTGLGEATPAHAIGVLSRADEIAPGRTDSVDVARRAAAAIGRDERVRALVQTVVPVAGLLAQAGTRLSGDELGQLLALAAEPAADTDDLLLSVDRFVAPAASTSVAAPVRALLIDGLGLAGVRLAVALARLGYARDPAGLAAELTARSGLPELTELLRGQFTDRADVLKAQHALRVLDGVLGEDATGEATGADGPVGPPPRLLALLRARREQIEAGAHELAELRLIGELRTGRADLRGLDGGRRDEMERLLGAAGVDVRTRLGLPADADAAEIRPAVLAVLGSYRQLAENRLLPQPTRRAAAILRRTCEGLLHVSAAGS</sequence>
<name>A0A0S4QYQ0_9ACTN</name>
<evidence type="ECO:0000259" key="2">
    <source>
        <dbReference type="Pfam" id="PF00350"/>
    </source>
</evidence>
<protein>
    <submittedName>
        <fullName evidence="3">Dynamin family protein</fullName>
    </submittedName>
</protein>
<feature type="region of interest" description="Disordered" evidence="1">
    <location>
        <begin position="188"/>
        <end position="220"/>
    </location>
</feature>
<dbReference type="RefSeq" id="WP_091283735.1">
    <property type="nucleotide sequence ID" value="NZ_FAOZ01000029.1"/>
</dbReference>
<evidence type="ECO:0000313" key="4">
    <source>
        <dbReference type="Proteomes" id="UP000198802"/>
    </source>
</evidence>
<feature type="compositionally biased region" description="Basic residues" evidence="1">
    <location>
        <begin position="192"/>
        <end position="202"/>
    </location>
</feature>
<organism evidence="3 4">
    <name type="scientific">Parafrankia irregularis</name>
    <dbReference type="NCBI Taxonomy" id="795642"/>
    <lineage>
        <taxon>Bacteria</taxon>
        <taxon>Bacillati</taxon>
        <taxon>Actinomycetota</taxon>
        <taxon>Actinomycetes</taxon>
        <taxon>Frankiales</taxon>
        <taxon>Frankiaceae</taxon>
        <taxon>Parafrankia</taxon>
    </lineage>
</organism>
<evidence type="ECO:0000256" key="1">
    <source>
        <dbReference type="SAM" id="MobiDB-lite"/>
    </source>
</evidence>
<dbReference type="SUPFAM" id="SSF52540">
    <property type="entry name" value="P-loop containing nucleoside triphosphate hydrolases"/>
    <property type="match status" value="1"/>
</dbReference>
<gene>
    <name evidence="3" type="ORF">Ga0074812_12932</name>
</gene>
<dbReference type="Proteomes" id="UP000198802">
    <property type="component" value="Unassembled WGS sequence"/>
</dbReference>
<dbReference type="InterPro" id="IPR027417">
    <property type="entry name" value="P-loop_NTPase"/>
</dbReference>
<dbReference type="Pfam" id="PF00350">
    <property type="entry name" value="Dynamin_N"/>
    <property type="match status" value="1"/>
</dbReference>
<evidence type="ECO:0000313" key="3">
    <source>
        <dbReference type="EMBL" id="CUU59562.1"/>
    </source>
</evidence>
<dbReference type="InterPro" id="IPR045063">
    <property type="entry name" value="Dynamin_N"/>
</dbReference>
<keyword evidence="4" id="KW-1185">Reference proteome</keyword>
<proteinExistence type="predicted"/>
<accession>A0A0S4QYQ0</accession>